<dbReference type="InterPro" id="IPR002159">
    <property type="entry name" value="CD36_fam"/>
</dbReference>
<evidence type="ECO:0000256" key="10">
    <source>
        <dbReference type="ARBA" id="ARBA00023180"/>
    </source>
</evidence>
<evidence type="ECO:0000256" key="8">
    <source>
        <dbReference type="ARBA" id="ARBA00023157"/>
    </source>
</evidence>
<name>A0A023FVB7_AMBPA</name>
<evidence type="ECO:0000256" key="7">
    <source>
        <dbReference type="ARBA" id="ARBA00023136"/>
    </source>
</evidence>
<protein>
    <recommendedName>
        <fullName evidence="11">Scavenger receptor class B member 1</fullName>
    </recommendedName>
    <alternativeName>
        <fullName evidence="12">SR-BI</fullName>
    </alternativeName>
</protein>
<evidence type="ECO:0000256" key="11">
    <source>
        <dbReference type="ARBA" id="ARBA00040821"/>
    </source>
</evidence>
<organism evidence="14">
    <name type="scientific">Amblyomma parvum</name>
    <name type="common">South American tick</name>
    <dbReference type="NCBI Taxonomy" id="251391"/>
    <lineage>
        <taxon>Eukaryota</taxon>
        <taxon>Metazoa</taxon>
        <taxon>Ecdysozoa</taxon>
        <taxon>Arthropoda</taxon>
        <taxon>Chelicerata</taxon>
        <taxon>Arachnida</taxon>
        <taxon>Acari</taxon>
        <taxon>Parasitiformes</taxon>
        <taxon>Ixodida</taxon>
        <taxon>Ixodoidea</taxon>
        <taxon>Ixodidae</taxon>
        <taxon>Amblyomminae</taxon>
        <taxon>Amblyomma</taxon>
    </lineage>
</organism>
<dbReference type="AlphaFoldDB" id="A0A023FVB7"/>
<evidence type="ECO:0000313" key="14">
    <source>
        <dbReference type="EMBL" id="JAC24683.1"/>
    </source>
</evidence>
<dbReference type="InterPro" id="IPR005428">
    <property type="entry name" value="CD36/SCARB1/SNMP1"/>
</dbReference>
<dbReference type="PRINTS" id="PR01610">
    <property type="entry name" value="CD36ANTIGEN"/>
</dbReference>
<evidence type="ECO:0000256" key="5">
    <source>
        <dbReference type="ARBA" id="ARBA00022692"/>
    </source>
</evidence>
<feature type="non-terminal residue" evidence="14">
    <location>
        <position position="1"/>
    </location>
</feature>
<comment type="similarity">
    <text evidence="3">Belongs to the CD36 family.</text>
</comment>
<evidence type="ECO:0000256" key="13">
    <source>
        <dbReference type="SAM" id="Phobius"/>
    </source>
</evidence>
<keyword evidence="6 13" id="KW-1133">Transmembrane helix</keyword>
<evidence type="ECO:0000256" key="4">
    <source>
        <dbReference type="ARBA" id="ARBA00022475"/>
    </source>
</evidence>
<dbReference type="GO" id="GO:0005901">
    <property type="term" value="C:caveola"/>
    <property type="evidence" value="ECO:0007669"/>
    <property type="project" value="UniProtKB-SubCell"/>
</dbReference>
<evidence type="ECO:0000256" key="12">
    <source>
        <dbReference type="ARBA" id="ARBA00042244"/>
    </source>
</evidence>
<keyword evidence="5 13" id="KW-0812">Transmembrane</keyword>
<dbReference type="GO" id="GO:0005737">
    <property type="term" value="C:cytoplasm"/>
    <property type="evidence" value="ECO:0007669"/>
    <property type="project" value="TreeGrafter"/>
</dbReference>
<evidence type="ECO:0000256" key="9">
    <source>
        <dbReference type="ARBA" id="ARBA00023170"/>
    </source>
</evidence>
<evidence type="ECO:0000256" key="6">
    <source>
        <dbReference type="ARBA" id="ARBA00022989"/>
    </source>
</evidence>
<sequence>SDGFEKKYGFESRSSVLGVIGFLLALLGGGSVIFLPRLFANLLDKKLPLVNNSDAFNIWRDIPLPIYRKFYFFNLTNPTEFVVNKTKPKLEEVGPYSYRVTWIKKNITWNSNGTVSYREVKTYFFDRNSSIGTENDTITSINIPLVASGALLDKIGNPLERRIVAFFINRLHEKLVVKHTVGELLFDGYEDQLIKESRVIDPTIPDTKGKFGVMFQRNGSNDGLFTVYTGKGQMDKYNIITRWNGLQNLTWWNGTCGMINGTNGELLPPLGPRQHSIYVFNPDFCRSFKMTSNGPVSKMGIDLEQFVAPETTFLNGENYSSNACFTTNRHLRSGVMDMGPCQHGMPAALSFPHFYMADPYYLEQVEGLQPNSTLHRFQLDLEPKLGFTVGLRGRIQLNIVVKKNRLIKSLADIRELVYPFLWEEISVDMDDALANYLKKTIENPIFYSMLFAYLLLSLGGLLFLTVMACILGKALARMFNRQDTDSKSLIVDDDEGVEDAAIKDHQNREEVIT</sequence>
<dbReference type="Pfam" id="PF01130">
    <property type="entry name" value="CD36"/>
    <property type="match status" value="1"/>
</dbReference>
<feature type="transmembrane region" description="Helical" evidence="13">
    <location>
        <begin position="16"/>
        <end position="39"/>
    </location>
</feature>
<dbReference type="PRINTS" id="PR01609">
    <property type="entry name" value="CD36FAMILY"/>
</dbReference>
<dbReference type="PANTHER" id="PTHR11923">
    <property type="entry name" value="SCAVENGER RECEPTOR CLASS B TYPE-1 SR-B1"/>
    <property type="match status" value="1"/>
</dbReference>
<evidence type="ECO:0000256" key="2">
    <source>
        <dbReference type="ARBA" id="ARBA00004651"/>
    </source>
</evidence>
<keyword evidence="7 13" id="KW-0472">Membrane</keyword>
<dbReference type="PANTHER" id="PTHR11923:SF110">
    <property type="entry name" value="SCAVENGER RECEPTOR CLASS B MEMBER 1"/>
    <property type="match status" value="1"/>
</dbReference>
<dbReference type="EMBL" id="GBBL01002637">
    <property type="protein sequence ID" value="JAC24683.1"/>
    <property type="molecule type" value="mRNA"/>
</dbReference>
<keyword evidence="10" id="KW-0325">Glycoprotein</keyword>
<keyword evidence="8" id="KW-1015">Disulfide bond</keyword>
<proteinExistence type="evidence at transcript level"/>
<reference evidence="14" key="1">
    <citation type="submission" date="2014-03" db="EMBL/GenBank/DDBJ databases">
        <title>The sialotranscriptome of Amblyomma triste, Amblyomma parvum and Amblyomma cajennense ticks, uncovered by 454-based RNA-seq.</title>
        <authorList>
            <person name="Garcia G.R."/>
            <person name="Gardinassi L.G."/>
            <person name="Ribeiro J.M."/>
            <person name="Anatrielo E."/>
            <person name="Ferreira B.R."/>
            <person name="Moreira H.N."/>
            <person name="Mafra C."/>
            <person name="Olegario M.M."/>
            <person name="Szabo P.J."/>
            <person name="Miranda-Santos I.K."/>
            <person name="Maruyama S.R."/>
        </authorList>
    </citation>
    <scope>NUCLEOTIDE SEQUENCE</scope>
    <source>
        <strain evidence="14">Araguapaz</strain>
        <tissue evidence="14">Salivary glands</tissue>
    </source>
</reference>
<feature type="transmembrane region" description="Helical" evidence="13">
    <location>
        <begin position="445"/>
        <end position="471"/>
    </location>
</feature>
<accession>A0A023FVB7</accession>
<comment type="subcellular location">
    <subcellularLocation>
        <location evidence="2">Cell membrane</location>
        <topology evidence="2">Multi-pass membrane protein</topology>
    </subcellularLocation>
    <subcellularLocation>
        <location evidence="1">Membrane</location>
        <location evidence="1">Caveola</location>
        <topology evidence="1">Multi-pass membrane protein</topology>
    </subcellularLocation>
</comment>
<keyword evidence="9" id="KW-0675">Receptor</keyword>
<evidence type="ECO:0000256" key="3">
    <source>
        <dbReference type="ARBA" id="ARBA00010532"/>
    </source>
</evidence>
<dbReference type="GO" id="GO:0005044">
    <property type="term" value="F:scavenger receptor activity"/>
    <property type="evidence" value="ECO:0007669"/>
    <property type="project" value="TreeGrafter"/>
</dbReference>
<keyword evidence="4" id="KW-1003">Cell membrane</keyword>
<evidence type="ECO:0000256" key="1">
    <source>
        <dbReference type="ARBA" id="ARBA00004189"/>
    </source>
</evidence>